<dbReference type="EMBL" id="DVMU01000058">
    <property type="protein sequence ID" value="HIU33426.1"/>
    <property type="molecule type" value="Genomic_DNA"/>
</dbReference>
<dbReference type="Proteomes" id="UP000824072">
    <property type="component" value="Unassembled WGS sequence"/>
</dbReference>
<comment type="caution">
    <text evidence="2">The sequence shown here is derived from an EMBL/GenBank/DDBJ whole genome shotgun (WGS) entry which is preliminary data.</text>
</comment>
<evidence type="ECO:0000256" key="1">
    <source>
        <dbReference type="ARBA" id="ARBA00006479"/>
    </source>
</evidence>
<dbReference type="InterPro" id="IPR000600">
    <property type="entry name" value="ROK"/>
</dbReference>
<evidence type="ECO:0000313" key="2">
    <source>
        <dbReference type="EMBL" id="HIU33426.1"/>
    </source>
</evidence>
<gene>
    <name evidence="2" type="ORF">IAB02_02560</name>
</gene>
<accession>A0A9D1IAU4</accession>
<dbReference type="AlphaFoldDB" id="A0A9D1IAU4"/>
<name>A0A9D1IAU4_9FIRM</name>
<dbReference type="PANTHER" id="PTHR18964">
    <property type="entry name" value="ROK (REPRESSOR, ORF, KINASE) FAMILY"/>
    <property type="match status" value="1"/>
</dbReference>
<dbReference type="PANTHER" id="PTHR18964:SF149">
    <property type="entry name" value="BIFUNCTIONAL UDP-N-ACETYLGLUCOSAMINE 2-EPIMERASE_N-ACETYLMANNOSAMINE KINASE"/>
    <property type="match status" value="1"/>
</dbReference>
<dbReference type="SUPFAM" id="SSF53067">
    <property type="entry name" value="Actin-like ATPase domain"/>
    <property type="match status" value="1"/>
</dbReference>
<dbReference type="Pfam" id="PF00480">
    <property type="entry name" value="ROK"/>
    <property type="match status" value="1"/>
</dbReference>
<proteinExistence type="inferred from homology"/>
<comment type="similarity">
    <text evidence="1">Belongs to the ROK (NagC/XylR) family.</text>
</comment>
<organism evidence="2 3">
    <name type="scientific">Candidatus Pullichristensenella excrementigallinarum</name>
    <dbReference type="NCBI Taxonomy" id="2840907"/>
    <lineage>
        <taxon>Bacteria</taxon>
        <taxon>Bacillati</taxon>
        <taxon>Bacillota</taxon>
        <taxon>Clostridia</taxon>
        <taxon>Candidatus Pullichristensenella</taxon>
    </lineage>
</organism>
<sequence length="307" mass="32404">MALDCYLCLDIGGSKYIVGLIDRAGNVLAEKRGVWPVLSERCVLEQTLTAARALIAETGKTPLACGITIPGLADPQNGMWVEASFSGIRNFPICQEVEKALGIPTFCDNDGQAYALAEMLFGACRDVKDFLYVNVSNGIGGSVVMGGKLQYGASGNAGEIGHSVVVENGRRCKCGLNGCLEMHAAGPGIARNYAEMGGETPADAKEIARRAREGEKIAQDVWQLEGELLAKNIAVAINVLNPAKVVLGGGVSLAFDLFGPPLKQAIHERIYRAANPDLEVLPTPLGYLAGLYGAAAIAVSRTEHLFS</sequence>
<protein>
    <submittedName>
        <fullName evidence="2">ROK family protein</fullName>
    </submittedName>
</protein>
<dbReference type="Gene3D" id="3.30.420.40">
    <property type="match status" value="2"/>
</dbReference>
<reference evidence="2" key="1">
    <citation type="submission" date="2020-10" db="EMBL/GenBank/DDBJ databases">
        <authorList>
            <person name="Gilroy R."/>
        </authorList>
    </citation>
    <scope>NUCLEOTIDE SEQUENCE</scope>
    <source>
        <strain evidence="2">ChiHcec3-11533</strain>
    </source>
</reference>
<dbReference type="InterPro" id="IPR043129">
    <property type="entry name" value="ATPase_NBD"/>
</dbReference>
<reference evidence="2" key="2">
    <citation type="journal article" date="2021" name="PeerJ">
        <title>Extensive microbial diversity within the chicken gut microbiome revealed by metagenomics and culture.</title>
        <authorList>
            <person name="Gilroy R."/>
            <person name="Ravi A."/>
            <person name="Getino M."/>
            <person name="Pursley I."/>
            <person name="Horton D.L."/>
            <person name="Alikhan N.F."/>
            <person name="Baker D."/>
            <person name="Gharbi K."/>
            <person name="Hall N."/>
            <person name="Watson M."/>
            <person name="Adriaenssens E.M."/>
            <person name="Foster-Nyarko E."/>
            <person name="Jarju S."/>
            <person name="Secka A."/>
            <person name="Antonio M."/>
            <person name="Oren A."/>
            <person name="Chaudhuri R.R."/>
            <person name="La Ragione R."/>
            <person name="Hildebrand F."/>
            <person name="Pallen M.J."/>
        </authorList>
    </citation>
    <scope>NUCLEOTIDE SEQUENCE</scope>
    <source>
        <strain evidence="2">ChiHcec3-11533</strain>
    </source>
</reference>
<evidence type="ECO:0000313" key="3">
    <source>
        <dbReference type="Proteomes" id="UP000824072"/>
    </source>
</evidence>